<comment type="caution">
    <text evidence="1">The sequence shown here is derived from an EMBL/GenBank/DDBJ whole genome shotgun (WGS) entry which is preliminary data.</text>
</comment>
<dbReference type="Proteomes" id="UP001172083">
    <property type="component" value="Unassembled WGS sequence"/>
</dbReference>
<dbReference type="Gene3D" id="3.30.1460.10">
    <property type="match status" value="1"/>
</dbReference>
<organism evidence="1 2">
    <name type="scientific">Agaribacillus aureus</name>
    <dbReference type="NCBI Taxonomy" id="3051825"/>
    <lineage>
        <taxon>Bacteria</taxon>
        <taxon>Pseudomonadati</taxon>
        <taxon>Bacteroidota</taxon>
        <taxon>Cytophagia</taxon>
        <taxon>Cytophagales</taxon>
        <taxon>Splendidivirgaceae</taxon>
        <taxon>Agaribacillus</taxon>
    </lineage>
</organism>
<accession>A0ABT8L5R2</accession>
<dbReference type="EMBL" id="JAUJEB010000001">
    <property type="protein sequence ID" value="MDN5212165.1"/>
    <property type="molecule type" value="Genomic_DNA"/>
</dbReference>
<keyword evidence="2" id="KW-1185">Reference proteome</keyword>
<gene>
    <name evidence="1" type="ORF">QQ020_08885</name>
</gene>
<proteinExistence type="predicted"/>
<dbReference type="RefSeq" id="WP_346757488.1">
    <property type="nucleotide sequence ID" value="NZ_JAUJEB010000001.1"/>
</dbReference>
<name>A0ABT8L5R2_9BACT</name>
<evidence type="ECO:0000313" key="1">
    <source>
        <dbReference type="EMBL" id="MDN5212165.1"/>
    </source>
</evidence>
<reference evidence="1" key="1">
    <citation type="submission" date="2023-06" db="EMBL/GenBank/DDBJ databases">
        <title>Genomic of Agaribacillus aureum.</title>
        <authorList>
            <person name="Wang G."/>
        </authorList>
    </citation>
    <scope>NUCLEOTIDE SEQUENCE</scope>
    <source>
        <strain evidence="1">BMA12</strain>
    </source>
</reference>
<protein>
    <submittedName>
        <fullName evidence="1">Uncharacterized protein</fullName>
    </submittedName>
</protein>
<sequence length="132" mass="15188">MNFTEFMESFADEVGGQFSEYDKTKSVIIVPVDEFRFQTVVGEMRHINHYDKTAIEYSSKVCPFQADIDLKLLLEENTKFCHAKFSIVDGFVKVEASAFIDNATDDLLKEIIIEVAQMADEWEYKLTGMDVH</sequence>
<evidence type="ECO:0000313" key="2">
    <source>
        <dbReference type="Proteomes" id="UP001172083"/>
    </source>
</evidence>